<proteinExistence type="predicted"/>
<evidence type="ECO:0000256" key="1">
    <source>
        <dbReference type="SAM" id="Phobius"/>
    </source>
</evidence>
<keyword evidence="4" id="KW-1185">Reference proteome</keyword>
<reference evidence="4" key="1">
    <citation type="submission" date="2007-10" db="EMBL/GenBank/DDBJ databases">
        <title>Complete sequence of chromosome of Desulforudis audaxviator MP104C.</title>
        <authorList>
            <person name="Copeland A."/>
            <person name="Lucas S."/>
            <person name="Lapidus A."/>
            <person name="Barry K."/>
            <person name="Glavina del Rio T."/>
            <person name="Dalin E."/>
            <person name="Tice H."/>
            <person name="Bruce D."/>
            <person name="Pitluck S."/>
            <person name="Lowry S.R."/>
            <person name="Larimer F."/>
            <person name="Land M.L."/>
            <person name="Hauser L."/>
            <person name="Kyrpides N."/>
            <person name="Ivanova N.N."/>
            <person name="Richardson P."/>
        </authorList>
    </citation>
    <scope>NUCLEOTIDE SEQUENCE [LARGE SCALE GENOMIC DNA]</scope>
    <source>
        <strain evidence="4">MP104C</strain>
    </source>
</reference>
<keyword evidence="1" id="KW-0812">Transmembrane</keyword>
<dbReference type="STRING" id="477974.Daud_0635"/>
<evidence type="ECO:0000313" key="3">
    <source>
        <dbReference type="EMBL" id="ACA59169.1"/>
    </source>
</evidence>
<organism evidence="3 4">
    <name type="scientific">Desulforudis audaxviator (strain MP104C)</name>
    <dbReference type="NCBI Taxonomy" id="477974"/>
    <lineage>
        <taxon>Bacteria</taxon>
        <taxon>Bacillati</taxon>
        <taxon>Bacillota</taxon>
        <taxon>Clostridia</taxon>
        <taxon>Thermoanaerobacterales</taxon>
        <taxon>Candidatus Desulforudaceae</taxon>
        <taxon>Candidatus Desulforudis</taxon>
    </lineage>
</organism>
<dbReference type="HOGENOM" id="CLU_051469_1_0_9"/>
<feature type="transmembrane region" description="Helical" evidence="1">
    <location>
        <begin position="360"/>
        <end position="386"/>
    </location>
</feature>
<reference evidence="3 4" key="2">
    <citation type="journal article" date="2008" name="Science">
        <title>Environmental genomics reveals a single-species ecosystem deep within Earth.</title>
        <authorList>
            <person name="Chivian D."/>
            <person name="Brodie E.L."/>
            <person name="Alm E.J."/>
            <person name="Culley D.E."/>
            <person name="Dehal P.S."/>
            <person name="Desantis T.Z."/>
            <person name="Gihring T.M."/>
            <person name="Lapidus A."/>
            <person name="Lin L.H."/>
            <person name="Lowry S.R."/>
            <person name="Moser D.P."/>
            <person name="Richardson P.M."/>
            <person name="Southam G."/>
            <person name="Wanger G."/>
            <person name="Pratt L.M."/>
            <person name="Andersen G.L."/>
            <person name="Hazen T.C."/>
            <person name="Brockman F.J."/>
            <person name="Arkin A.P."/>
            <person name="Onstott T.C."/>
        </authorList>
    </citation>
    <scope>NUCLEOTIDE SEQUENCE [LARGE SCALE GENOMIC DNA]</scope>
    <source>
        <strain evidence="3 4">MP104C</strain>
    </source>
</reference>
<dbReference type="KEGG" id="dau:Daud_0635"/>
<gene>
    <name evidence="3" type="ordered locus">Daud_0635</name>
</gene>
<dbReference type="AlphaFoldDB" id="B1I2E6"/>
<dbReference type="Proteomes" id="UP000008544">
    <property type="component" value="Chromosome"/>
</dbReference>
<name>B1I2E6_DESAP</name>
<dbReference type="eggNOG" id="COG3314">
    <property type="taxonomic scope" value="Bacteria"/>
</dbReference>
<protein>
    <submittedName>
        <fullName evidence="3">Nucleoside recognition domain protein</fullName>
    </submittedName>
</protein>
<dbReference type="EMBL" id="CP000860">
    <property type="protein sequence ID" value="ACA59169.1"/>
    <property type="molecule type" value="Genomic_DNA"/>
</dbReference>
<dbReference type="RefSeq" id="WP_012301757.1">
    <property type="nucleotide sequence ID" value="NC_010424.1"/>
</dbReference>
<feature type="domain" description="Nucleoside transporter/FeoB GTPase Gate" evidence="2">
    <location>
        <begin position="43"/>
        <end position="142"/>
    </location>
</feature>
<dbReference type="OrthoDB" id="1645614at2"/>
<dbReference type="Pfam" id="PF07670">
    <property type="entry name" value="Gate"/>
    <property type="match status" value="1"/>
</dbReference>
<feature type="transmembrane region" description="Helical" evidence="1">
    <location>
        <begin position="210"/>
        <end position="228"/>
    </location>
</feature>
<keyword evidence="1" id="KW-1133">Transmembrane helix</keyword>
<feature type="transmembrane region" description="Helical" evidence="1">
    <location>
        <begin position="147"/>
        <end position="165"/>
    </location>
</feature>
<evidence type="ECO:0000313" key="4">
    <source>
        <dbReference type="Proteomes" id="UP000008544"/>
    </source>
</evidence>
<dbReference type="InterPro" id="IPR011642">
    <property type="entry name" value="Gate_dom"/>
</dbReference>
<accession>B1I2E6</accession>
<dbReference type="InterPro" id="IPR014226">
    <property type="entry name" value="Spore_IM_YlbJ"/>
</dbReference>
<sequence length="393" mass="42213">MRPGCGRILPASLTLALIVILAVRPRTAFEGALVGMDTWWNIVFPALLPFFVVSELVLGLGLAGFVGVLLEPVMRPIFALPGSASFAVAVGYSSGYPVGANFTARLRSAGQCTRAEAEHLLSFTNNASPLFILVAVAVGMFNNPALGPFLLGIHYLANLTLGLVFRRYRPQERGQFSGSVHHLWRRAVHEFMTADGRHPGLILGEAVKTAVAKLLVIGGFIVLFAVTIHLLDSFGLLSVLAGLFGLLLQPLGFHSGLNLPLATGFFEMTLGIRAVSETAAPLVQQLIAVQLILAWSGLSIQAQVASFVSHTDIRLRLYVMGRIAHAVLAVVLTLLLFPVFEPLLVTPVVAAPGLELAWTAVFQTSILLALCLPLALLSLAMFVHLLRRLLHVF</sequence>
<dbReference type="NCBIfam" id="TIGR02871">
    <property type="entry name" value="spore_ylbJ"/>
    <property type="match status" value="1"/>
</dbReference>
<feature type="transmembrane region" description="Helical" evidence="1">
    <location>
        <begin position="323"/>
        <end position="340"/>
    </location>
</feature>
<evidence type="ECO:0000259" key="2">
    <source>
        <dbReference type="Pfam" id="PF07670"/>
    </source>
</evidence>
<keyword evidence="1" id="KW-0472">Membrane</keyword>
<feature type="transmembrane region" description="Helical" evidence="1">
    <location>
        <begin position="123"/>
        <end position="141"/>
    </location>
</feature>
<feature type="transmembrane region" description="Helical" evidence="1">
    <location>
        <begin position="46"/>
        <end position="70"/>
    </location>
</feature>